<dbReference type="RefSeq" id="WP_054464637.1">
    <property type="nucleotide sequence ID" value="NZ_CP159837.1"/>
</dbReference>
<accession>A0AAU8JI20</accession>
<sequence length="48" mass="5816">MARNELLQIRLTGQEKERLQAEAERREVSMSEVIRDYIKRLPKVKKKF</sequence>
<evidence type="ECO:0000313" key="2">
    <source>
        <dbReference type="EMBL" id="XCM38879.1"/>
    </source>
</evidence>
<reference evidence="2" key="1">
    <citation type="submission" date="2024-07" db="EMBL/GenBank/DDBJ databases">
        <authorList>
            <person name="Kim Y.J."/>
            <person name="Jeong J.Y."/>
        </authorList>
    </citation>
    <scope>NUCLEOTIDE SEQUENCE</scope>
    <source>
        <strain evidence="2">GIHE-MW2</strain>
    </source>
</reference>
<name>A0AAU8JI20_9CYAN</name>
<dbReference type="InterPro" id="IPR002145">
    <property type="entry name" value="CopG"/>
</dbReference>
<evidence type="ECO:0000259" key="1">
    <source>
        <dbReference type="Pfam" id="PF01402"/>
    </source>
</evidence>
<dbReference type="SUPFAM" id="SSF47598">
    <property type="entry name" value="Ribbon-helix-helix"/>
    <property type="match status" value="1"/>
</dbReference>
<organism evidence="2">
    <name type="scientific">Planktothricoides raciborskii GIHE-MW2</name>
    <dbReference type="NCBI Taxonomy" id="2792601"/>
    <lineage>
        <taxon>Bacteria</taxon>
        <taxon>Bacillati</taxon>
        <taxon>Cyanobacteriota</taxon>
        <taxon>Cyanophyceae</taxon>
        <taxon>Oscillatoriophycideae</taxon>
        <taxon>Oscillatoriales</taxon>
        <taxon>Oscillatoriaceae</taxon>
        <taxon>Planktothricoides</taxon>
    </lineage>
</organism>
<dbReference type="Pfam" id="PF01402">
    <property type="entry name" value="RHH_1"/>
    <property type="match status" value="1"/>
</dbReference>
<gene>
    <name evidence="2" type="ORF">ABWT76_001757</name>
</gene>
<dbReference type="AlphaFoldDB" id="A0AAU8JI20"/>
<proteinExistence type="predicted"/>
<protein>
    <submittedName>
        <fullName evidence="2">Ribbon-helix-helix protein, CopG family</fullName>
    </submittedName>
</protein>
<feature type="domain" description="Ribbon-helix-helix protein CopG" evidence="1">
    <location>
        <begin position="6"/>
        <end position="40"/>
    </location>
</feature>
<dbReference type="InterPro" id="IPR010985">
    <property type="entry name" value="Ribbon_hlx_hlx"/>
</dbReference>
<dbReference type="GO" id="GO:0006355">
    <property type="term" value="P:regulation of DNA-templated transcription"/>
    <property type="evidence" value="ECO:0007669"/>
    <property type="project" value="InterPro"/>
</dbReference>
<dbReference type="EMBL" id="CP159837">
    <property type="protein sequence ID" value="XCM38879.1"/>
    <property type="molecule type" value="Genomic_DNA"/>
</dbReference>